<name>A0ACB8DIF2_DERSI</name>
<gene>
    <name evidence="1" type="ORF">HPB49_012460</name>
</gene>
<proteinExistence type="predicted"/>
<sequence>MGMCSNLRQHLNADATSKTGIECISWFGECCGVWMNRSSSRGHHFDVYAGNTFPEAVDVLAQYRELASLNKFLSVRSPLHGPPKVTSRAIDVSPNLHKNFTRGLALTPNAGVREAGDPQAAAASSVSCGGDPTRNATIARNPGTMAHQPTTTETMEIASESHPTDLPDEALHGPSAVLSEQLHHQESQWQTVVSLHRKRRLQKQQTPGKQDPVGQTAASKTQASATDAKPSSPATCEERGARTPISEDATARSRPRRRAPPLPRTDMKIIIRPAPGLILRKLQTHQVARAIVQATGGAPTCKGDDFITRLRPGSNIIIVSTPHEGTAATLMKIMSLTFHGRSHPVKVYLSTPEDLLKGVVHGIDVGTSEEELMANLRVRTHGVRIVRARMLGQSQTALLHFEGPQVPRFVYFYGGEMPCRDYQPTRQFCPICRTTGHRPDVCPNPTVRACNTCNHPNPEAGHTCVPKCALCGGAHLTAAKDCNNKLKRIRPRGKPASTTAPKTQRHPRPRWFSSEREDSDSDYSELSMTCRSRSGSSPRSRSRSCSRPRPHFRSPRQRSQSTSKQQQQGTPIIAAPKDKGSQQNQRKTKAASPKRTNTKEQEIVAENLRFSKGGSESIPQPPPHQAQAQASSSSFSTSASSAFHSVPGSKATKTAGEAASAADPATVALQLLRAEEQRYKRPTPAHATPAAKGTPSTN</sequence>
<evidence type="ECO:0000313" key="2">
    <source>
        <dbReference type="Proteomes" id="UP000821865"/>
    </source>
</evidence>
<protein>
    <submittedName>
        <fullName evidence="1">Uncharacterized protein</fullName>
    </submittedName>
</protein>
<keyword evidence="2" id="KW-1185">Reference proteome</keyword>
<dbReference type="EMBL" id="CM023480">
    <property type="protein sequence ID" value="KAH7970620.1"/>
    <property type="molecule type" value="Genomic_DNA"/>
</dbReference>
<dbReference type="Proteomes" id="UP000821865">
    <property type="component" value="Chromosome 11"/>
</dbReference>
<comment type="caution">
    <text evidence="1">The sequence shown here is derived from an EMBL/GenBank/DDBJ whole genome shotgun (WGS) entry which is preliminary data.</text>
</comment>
<reference evidence="1" key="1">
    <citation type="submission" date="2020-05" db="EMBL/GenBank/DDBJ databases">
        <title>Large-scale comparative analyses of tick genomes elucidate their genetic diversity and vector capacities.</title>
        <authorList>
            <person name="Jia N."/>
            <person name="Wang J."/>
            <person name="Shi W."/>
            <person name="Du L."/>
            <person name="Sun Y."/>
            <person name="Zhan W."/>
            <person name="Jiang J."/>
            <person name="Wang Q."/>
            <person name="Zhang B."/>
            <person name="Ji P."/>
            <person name="Sakyi L.B."/>
            <person name="Cui X."/>
            <person name="Yuan T."/>
            <person name="Jiang B."/>
            <person name="Yang W."/>
            <person name="Lam T.T.-Y."/>
            <person name="Chang Q."/>
            <person name="Ding S."/>
            <person name="Wang X."/>
            <person name="Zhu J."/>
            <person name="Ruan X."/>
            <person name="Zhao L."/>
            <person name="Wei J."/>
            <person name="Que T."/>
            <person name="Du C."/>
            <person name="Cheng J."/>
            <person name="Dai P."/>
            <person name="Han X."/>
            <person name="Huang E."/>
            <person name="Gao Y."/>
            <person name="Liu J."/>
            <person name="Shao H."/>
            <person name="Ye R."/>
            <person name="Li L."/>
            <person name="Wei W."/>
            <person name="Wang X."/>
            <person name="Wang C."/>
            <person name="Yang T."/>
            <person name="Huo Q."/>
            <person name="Li W."/>
            <person name="Guo W."/>
            <person name="Chen H."/>
            <person name="Zhou L."/>
            <person name="Ni X."/>
            <person name="Tian J."/>
            <person name="Zhou Y."/>
            <person name="Sheng Y."/>
            <person name="Liu T."/>
            <person name="Pan Y."/>
            <person name="Xia L."/>
            <person name="Li J."/>
            <person name="Zhao F."/>
            <person name="Cao W."/>
        </authorList>
    </citation>
    <scope>NUCLEOTIDE SEQUENCE</scope>
    <source>
        <strain evidence="1">Dsil-2018</strain>
    </source>
</reference>
<organism evidence="1 2">
    <name type="scientific">Dermacentor silvarum</name>
    <name type="common">Tick</name>
    <dbReference type="NCBI Taxonomy" id="543639"/>
    <lineage>
        <taxon>Eukaryota</taxon>
        <taxon>Metazoa</taxon>
        <taxon>Ecdysozoa</taxon>
        <taxon>Arthropoda</taxon>
        <taxon>Chelicerata</taxon>
        <taxon>Arachnida</taxon>
        <taxon>Acari</taxon>
        <taxon>Parasitiformes</taxon>
        <taxon>Ixodida</taxon>
        <taxon>Ixodoidea</taxon>
        <taxon>Ixodidae</taxon>
        <taxon>Rhipicephalinae</taxon>
        <taxon>Dermacentor</taxon>
    </lineage>
</organism>
<evidence type="ECO:0000313" key="1">
    <source>
        <dbReference type="EMBL" id="KAH7970620.1"/>
    </source>
</evidence>
<accession>A0ACB8DIF2</accession>